<dbReference type="Proteomes" id="UP000775872">
    <property type="component" value="Unassembled WGS sequence"/>
</dbReference>
<evidence type="ECO:0008006" key="3">
    <source>
        <dbReference type="Google" id="ProtNLM"/>
    </source>
</evidence>
<accession>A0A9N9YZX4</accession>
<comment type="caution">
    <text evidence="1">The sequence shown here is derived from an EMBL/GenBank/DDBJ whole genome shotgun (WGS) entry which is preliminary data.</text>
</comment>
<proteinExistence type="predicted"/>
<name>A0A9N9YZX4_9HYPO</name>
<evidence type="ECO:0000313" key="2">
    <source>
        <dbReference type="Proteomes" id="UP000775872"/>
    </source>
</evidence>
<dbReference type="AlphaFoldDB" id="A0A9N9YZX4"/>
<organism evidence="1 2">
    <name type="scientific">Clonostachys solani</name>
    <dbReference type="NCBI Taxonomy" id="160281"/>
    <lineage>
        <taxon>Eukaryota</taxon>
        <taxon>Fungi</taxon>
        <taxon>Dikarya</taxon>
        <taxon>Ascomycota</taxon>
        <taxon>Pezizomycotina</taxon>
        <taxon>Sordariomycetes</taxon>
        <taxon>Hypocreomycetidae</taxon>
        <taxon>Hypocreales</taxon>
        <taxon>Bionectriaceae</taxon>
        <taxon>Clonostachys</taxon>
    </lineage>
</organism>
<dbReference type="EMBL" id="CABFOC020000015">
    <property type="protein sequence ID" value="CAH0046501.1"/>
    <property type="molecule type" value="Genomic_DNA"/>
</dbReference>
<feature type="non-terminal residue" evidence="1">
    <location>
        <position position="328"/>
    </location>
</feature>
<sequence length="328" mass="36898">MSNISLAVSACRTSRLLPQKKPSIAPKFLGLSYRPDLQLQTFGQKHYGNALSQVASWAGTGAGSSDLDSVLAALVLFCVYESAMGNFTAFGLHSKGVSDLMQAHKERIIQTAYGPELVAAWLQARMQNWWRRFHFSRPLFQKNRLPISVQPDLEALLKSDTNRRVSILLILCESLNLTSMAALKYWEELSDAVHDEDQHAEDGDNTISRHYPGLATCTALLEIQANKLAAWRSQLTSFEISIEPYGTPSSPSVMTDSLLDIQPLYFESHTTTMNYAYYIASTIIQRAYPFRLDIIASEFYRRDVELWILLMLRIASGINWDLCRSGFG</sequence>
<keyword evidence="2" id="KW-1185">Reference proteome</keyword>
<evidence type="ECO:0000313" key="1">
    <source>
        <dbReference type="EMBL" id="CAH0046501.1"/>
    </source>
</evidence>
<gene>
    <name evidence="1" type="ORF">CSOL1703_00012734</name>
</gene>
<dbReference type="OrthoDB" id="39175at2759"/>
<reference evidence="1" key="1">
    <citation type="submission" date="2021-10" db="EMBL/GenBank/DDBJ databases">
        <authorList>
            <person name="Piombo E."/>
        </authorList>
    </citation>
    <scope>NUCLEOTIDE SEQUENCE</scope>
</reference>
<protein>
    <recommendedName>
        <fullName evidence="3">Transcription factor domain-containing protein</fullName>
    </recommendedName>
</protein>